<name>A0A437QJN6_9PROT</name>
<protein>
    <submittedName>
        <fullName evidence="1">DUF1800 domain-containing protein</fullName>
    </submittedName>
</protein>
<accession>A0A437QJN6</accession>
<dbReference type="InterPro" id="IPR014917">
    <property type="entry name" value="DUF1800"/>
</dbReference>
<keyword evidence="2" id="KW-1185">Reference proteome</keyword>
<evidence type="ECO:0000313" key="1">
    <source>
        <dbReference type="EMBL" id="RVU34719.1"/>
    </source>
</evidence>
<dbReference type="EMBL" id="SADE01000003">
    <property type="protein sequence ID" value="RVU34719.1"/>
    <property type="molecule type" value="Genomic_DNA"/>
</dbReference>
<evidence type="ECO:0000313" key="2">
    <source>
        <dbReference type="Proteomes" id="UP000287447"/>
    </source>
</evidence>
<comment type="caution">
    <text evidence="1">The sequence shown here is derived from an EMBL/GenBank/DDBJ whole genome shotgun (WGS) entry which is preliminary data.</text>
</comment>
<sequence length="465" mass="51376">MMSNDGSGSGQKMVREFPEAFEDHEVGAAIAATRFGYGARPQELLQIGNQPREWLLSQMISDPLPEALKSLPDSKDLLSDMLAARQKGRSSMRVYRQEARKRALNEAATHLAVSLNSPTPFIERLVRFWTNHFTVSMVKPAVMPLVAAFEREAIRPNIFNSFYTMLHAVVSHPAMLIYLDNVNSLGPNSVAGRGRKNPLNDRLARQLLEHFTLGEGSGYTQLDVRALAHMLTGWTVGVNNPATRGEFAFRDSWHEGNFKEFLRRTFPSAGVLEGEAALDHLARSAATGKNLSHKMAQAFVVDEPDPGLASGIFAGFVVGGGRADGMARGLVEAPESWVSEQRKVKSPTDLVLSVLRSLDVRSRSGRRILNAIRMLGQPPYQAPTPDGWPYSSLSWITPELLLERVEWCAEIAGITRPPDGKSVPDLALDVLGPLLKPATHRRLRVARDEVEALALLYASPEFQRR</sequence>
<reference evidence="2" key="1">
    <citation type="submission" date="2019-01" db="EMBL/GenBank/DDBJ databases">
        <title>Gri0909 isolated from a small marine red alga.</title>
        <authorList>
            <person name="Kim J."/>
            <person name="Jeong S.E."/>
            <person name="Jeon C.O."/>
        </authorList>
    </citation>
    <scope>NUCLEOTIDE SEQUENCE [LARGE SCALE GENOMIC DNA]</scope>
    <source>
        <strain evidence="2">Gri0909</strain>
    </source>
</reference>
<dbReference type="AlphaFoldDB" id="A0A437QJN6"/>
<dbReference type="Proteomes" id="UP000287447">
    <property type="component" value="Unassembled WGS sequence"/>
</dbReference>
<dbReference type="Pfam" id="PF08811">
    <property type="entry name" value="DUF1800"/>
    <property type="match status" value="1"/>
</dbReference>
<proteinExistence type="predicted"/>
<organism evidence="1 2">
    <name type="scientific">Hwanghaeella grinnelliae</name>
    <dbReference type="NCBI Taxonomy" id="2500179"/>
    <lineage>
        <taxon>Bacteria</taxon>
        <taxon>Pseudomonadati</taxon>
        <taxon>Pseudomonadota</taxon>
        <taxon>Alphaproteobacteria</taxon>
        <taxon>Rhodospirillales</taxon>
        <taxon>Rhodospirillaceae</taxon>
        <taxon>Hwanghaeella</taxon>
    </lineage>
</organism>
<gene>
    <name evidence="1" type="ORF">EOI86_17865</name>
</gene>